<dbReference type="EMBL" id="AVOT02033891">
    <property type="protein sequence ID" value="MBW0527871.1"/>
    <property type="molecule type" value="Genomic_DNA"/>
</dbReference>
<name>A0A9Q3EZX5_9BASI</name>
<feature type="non-terminal residue" evidence="1">
    <location>
        <position position="51"/>
    </location>
</feature>
<protein>
    <submittedName>
        <fullName evidence="1">Uncharacterized protein</fullName>
    </submittedName>
</protein>
<gene>
    <name evidence="1" type="ORF">O181_067586</name>
</gene>
<organism evidence="1 2">
    <name type="scientific">Austropuccinia psidii MF-1</name>
    <dbReference type="NCBI Taxonomy" id="1389203"/>
    <lineage>
        <taxon>Eukaryota</taxon>
        <taxon>Fungi</taxon>
        <taxon>Dikarya</taxon>
        <taxon>Basidiomycota</taxon>
        <taxon>Pucciniomycotina</taxon>
        <taxon>Pucciniomycetes</taxon>
        <taxon>Pucciniales</taxon>
        <taxon>Sphaerophragmiaceae</taxon>
        <taxon>Austropuccinia</taxon>
    </lineage>
</organism>
<evidence type="ECO:0000313" key="2">
    <source>
        <dbReference type="Proteomes" id="UP000765509"/>
    </source>
</evidence>
<evidence type="ECO:0000313" key="1">
    <source>
        <dbReference type="EMBL" id="MBW0527871.1"/>
    </source>
</evidence>
<sequence>MYGIDLHNNKNRYSTIGDNKHQEFGFLPFKRQIKVTRIASVSLELEIFKYE</sequence>
<dbReference type="AlphaFoldDB" id="A0A9Q3EZX5"/>
<proteinExistence type="predicted"/>
<keyword evidence="2" id="KW-1185">Reference proteome</keyword>
<dbReference type="Proteomes" id="UP000765509">
    <property type="component" value="Unassembled WGS sequence"/>
</dbReference>
<comment type="caution">
    <text evidence="1">The sequence shown here is derived from an EMBL/GenBank/DDBJ whole genome shotgun (WGS) entry which is preliminary data.</text>
</comment>
<reference evidence="1" key="1">
    <citation type="submission" date="2021-03" db="EMBL/GenBank/DDBJ databases">
        <title>Draft genome sequence of rust myrtle Austropuccinia psidii MF-1, a brazilian biotype.</title>
        <authorList>
            <person name="Quecine M.C."/>
            <person name="Pachon D.M.R."/>
            <person name="Bonatelli M.L."/>
            <person name="Correr F.H."/>
            <person name="Franceschini L.M."/>
            <person name="Leite T.F."/>
            <person name="Margarido G.R.A."/>
            <person name="Almeida C.A."/>
            <person name="Ferrarezi J.A."/>
            <person name="Labate C.A."/>
        </authorList>
    </citation>
    <scope>NUCLEOTIDE SEQUENCE</scope>
    <source>
        <strain evidence="1">MF-1</strain>
    </source>
</reference>
<accession>A0A9Q3EZX5</accession>